<protein>
    <recommendedName>
        <fullName evidence="3">DUF4403 family protein</fullName>
    </recommendedName>
</protein>
<dbReference type="AlphaFoldDB" id="A0AA48KCV7"/>
<name>A0AA48KCV7_9BACT</name>
<evidence type="ECO:0000313" key="2">
    <source>
        <dbReference type="Proteomes" id="UP001238179"/>
    </source>
</evidence>
<dbReference type="Pfam" id="PF14356">
    <property type="entry name" value="DUF4403"/>
    <property type="match status" value="1"/>
</dbReference>
<organism evidence="1 2">
    <name type="scientific">Mesoterricola silvestris</name>
    <dbReference type="NCBI Taxonomy" id="2927979"/>
    <lineage>
        <taxon>Bacteria</taxon>
        <taxon>Pseudomonadati</taxon>
        <taxon>Acidobacteriota</taxon>
        <taxon>Holophagae</taxon>
        <taxon>Holophagales</taxon>
        <taxon>Holophagaceae</taxon>
        <taxon>Mesoterricola</taxon>
    </lineage>
</organism>
<dbReference type="EMBL" id="AP027080">
    <property type="protein sequence ID" value="BDU73913.1"/>
    <property type="molecule type" value="Genomic_DNA"/>
</dbReference>
<reference evidence="2" key="1">
    <citation type="journal article" date="2023" name="Int. J. Syst. Evol. Microbiol.">
        <title>Mesoterricola silvestris gen. nov., sp. nov., Mesoterricola sediminis sp. nov., Geothrix oryzae sp. nov., Geothrix edaphica sp. nov., Geothrix rubra sp. nov., and Geothrix limicola sp. nov., six novel members of Acidobacteriota isolated from soils.</title>
        <authorList>
            <person name="Itoh H."/>
            <person name="Sugisawa Y."/>
            <person name="Mise K."/>
            <person name="Xu Z."/>
            <person name="Kuniyasu M."/>
            <person name="Ushijima N."/>
            <person name="Kawano K."/>
            <person name="Kobayashi E."/>
            <person name="Shiratori Y."/>
            <person name="Masuda Y."/>
            <person name="Senoo K."/>
        </authorList>
    </citation>
    <scope>NUCLEOTIDE SEQUENCE [LARGE SCALE GENOMIC DNA]</scope>
    <source>
        <strain evidence="2">W79</strain>
    </source>
</reference>
<sequence length="449" mass="50131">MRTWHLLALIPFCLHGQEPPPPSTIAAPIRVDLGPMFATAERTTPVTPQGVETWTNLPGLAQGSPAYRFNLYREPLYFVLKGNRVLMHTTVNYWFEVGLRMGSYIKSMGSCGLPPETFRKARLGIQAEVSLTPDWGLDLKLTPEEPLRIDGCHITYLGYDITDKVLAGMKDNLAKATQALQGQIQDATRLRPRAEAAWLQAQQPVELAPGVFLMLNPERVRLSPWTSQGKVLTFTPEIQIRPAVCLGERPQPVPRPLPPLDLSPQPIAPGFSLQIDADLSYEHASRQLTQQLGAQPFDTEKGRFEVKRAVVRGKDGWAYLDLDLKGKVTGRLTLKGRPAFNEALGTLVLEDLDYTLETKNWITSFGEWLYRGTLRKTLTEKCSFFLDKSLKDLKEKTKAGLNRPLTPQVALSGDVDAFRVGRVEVLEDRFKVVARLEGVVQIGVNPDAR</sequence>
<proteinExistence type="predicted"/>
<evidence type="ECO:0008006" key="3">
    <source>
        <dbReference type="Google" id="ProtNLM"/>
    </source>
</evidence>
<dbReference type="InterPro" id="IPR025515">
    <property type="entry name" value="DUF4403"/>
</dbReference>
<gene>
    <name evidence="1" type="ORF">METEAL_30870</name>
</gene>
<keyword evidence="2" id="KW-1185">Reference proteome</keyword>
<dbReference type="KEGG" id="msil:METEAL_30870"/>
<dbReference type="RefSeq" id="WP_316412579.1">
    <property type="nucleotide sequence ID" value="NZ_AP027080.1"/>
</dbReference>
<accession>A0AA48KCV7</accession>
<evidence type="ECO:0000313" key="1">
    <source>
        <dbReference type="EMBL" id="BDU73913.1"/>
    </source>
</evidence>
<dbReference type="Proteomes" id="UP001238179">
    <property type="component" value="Chromosome"/>
</dbReference>